<evidence type="ECO:0000256" key="4">
    <source>
        <dbReference type="ARBA" id="ARBA00023284"/>
    </source>
</evidence>
<dbReference type="SUPFAM" id="SSF52833">
    <property type="entry name" value="Thioredoxin-like"/>
    <property type="match status" value="1"/>
</dbReference>
<proteinExistence type="predicted"/>
<dbReference type="CDD" id="cd02966">
    <property type="entry name" value="TlpA_like_family"/>
    <property type="match status" value="1"/>
</dbReference>
<dbReference type="PROSITE" id="PS51352">
    <property type="entry name" value="THIOREDOXIN_2"/>
    <property type="match status" value="1"/>
</dbReference>
<dbReference type="GO" id="GO:0030313">
    <property type="term" value="C:cell envelope"/>
    <property type="evidence" value="ECO:0007669"/>
    <property type="project" value="UniProtKB-SubCell"/>
</dbReference>
<dbReference type="GO" id="GO:0016209">
    <property type="term" value="F:antioxidant activity"/>
    <property type="evidence" value="ECO:0007669"/>
    <property type="project" value="InterPro"/>
</dbReference>
<dbReference type="KEGG" id="ggr:HKW67_16935"/>
<keyword evidence="2" id="KW-0201">Cytochrome c-type biogenesis</keyword>
<evidence type="ECO:0000313" key="7">
    <source>
        <dbReference type="Proteomes" id="UP000500938"/>
    </source>
</evidence>
<keyword evidence="3" id="KW-1015">Disulfide bond</keyword>
<dbReference type="InterPro" id="IPR050553">
    <property type="entry name" value="Thioredoxin_ResA/DsbE_sf"/>
</dbReference>
<dbReference type="Gene3D" id="3.40.30.10">
    <property type="entry name" value="Glutaredoxin"/>
    <property type="match status" value="1"/>
</dbReference>
<dbReference type="GO" id="GO:0017004">
    <property type="term" value="P:cytochrome complex assembly"/>
    <property type="evidence" value="ECO:0007669"/>
    <property type="project" value="UniProtKB-KW"/>
</dbReference>
<feature type="domain" description="Thioredoxin" evidence="5">
    <location>
        <begin position="31"/>
        <end position="190"/>
    </location>
</feature>
<dbReference type="Proteomes" id="UP000500938">
    <property type="component" value="Chromosome"/>
</dbReference>
<dbReference type="PROSITE" id="PS00194">
    <property type="entry name" value="THIOREDOXIN_1"/>
    <property type="match status" value="1"/>
</dbReference>
<dbReference type="InterPro" id="IPR000866">
    <property type="entry name" value="AhpC/TSA"/>
</dbReference>
<keyword evidence="4" id="KW-0676">Redox-active center</keyword>
<dbReference type="InterPro" id="IPR017937">
    <property type="entry name" value="Thioredoxin_CS"/>
</dbReference>
<dbReference type="RefSeq" id="WP_171226515.1">
    <property type="nucleotide sequence ID" value="NZ_CP053085.1"/>
</dbReference>
<dbReference type="InterPro" id="IPR036249">
    <property type="entry name" value="Thioredoxin-like_sf"/>
</dbReference>
<reference evidence="6 7" key="1">
    <citation type="submission" date="2020-05" db="EMBL/GenBank/DDBJ databases">
        <title>Complete genome sequence of Gemmatimonas greenlandica TET16.</title>
        <authorList>
            <person name="Zeng Y."/>
        </authorList>
    </citation>
    <scope>NUCLEOTIDE SEQUENCE [LARGE SCALE GENOMIC DNA]</scope>
    <source>
        <strain evidence="6 7">TET16</strain>
    </source>
</reference>
<evidence type="ECO:0000256" key="1">
    <source>
        <dbReference type="ARBA" id="ARBA00004196"/>
    </source>
</evidence>
<protein>
    <submittedName>
        <fullName evidence="6">TlpA family protein disulfide reductase</fullName>
    </submittedName>
</protein>
<name>A0A6M4IW27_9BACT</name>
<keyword evidence="7" id="KW-1185">Reference proteome</keyword>
<evidence type="ECO:0000313" key="6">
    <source>
        <dbReference type="EMBL" id="QJR37082.1"/>
    </source>
</evidence>
<dbReference type="EMBL" id="CP053085">
    <property type="protein sequence ID" value="QJR37082.1"/>
    <property type="molecule type" value="Genomic_DNA"/>
</dbReference>
<dbReference type="PANTHER" id="PTHR42852">
    <property type="entry name" value="THIOL:DISULFIDE INTERCHANGE PROTEIN DSBE"/>
    <property type="match status" value="1"/>
</dbReference>
<dbReference type="InterPro" id="IPR013766">
    <property type="entry name" value="Thioredoxin_domain"/>
</dbReference>
<accession>A0A6M4IW27</accession>
<sequence>MAFRSSDLPRLKRLLARFHWTTWFMLALGIWALPRLLPHVGALVNVTARDRSTPVFTVRTLADSVIASPSLRGRVVLVNVWATWCLPCRAEMPLLEATWNRHKAAGLVVLGASVDKGDPQSVRDFISERGISYPIAIVGPDVIGELGGVRGYPTSILIGRDGRVRHRVMGPIGPLTLEPAIRRALAERLTTPNFDSQLKTHVSGGL</sequence>
<gene>
    <name evidence="6" type="ORF">HKW67_16935</name>
</gene>
<comment type="subcellular location">
    <subcellularLocation>
        <location evidence="1">Cell envelope</location>
    </subcellularLocation>
</comment>
<organism evidence="6 7">
    <name type="scientific">Gemmatimonas groenlandica</name>
    <dbReference type="NCBI Taxonomy" id="2732249"/>
    <lineage>
        <taxon>Bacteria</taxon>
        <taxon>Pseudomonadati</taxon>
        <taxon>Gemmatimonadota</taxon>
        <taxon>Gemmatimonadia</taxon>
        <taxon>Gemmatimonadales</taxon>
        <taxon>Gemmatimonadaceae</taxon>
        <taxon>Gemmatimonas</taxon>
    </lineage>
</organism>
<evidence type="ECO:0000256" key="2">
    <source>
        <dbReference type="ARBA" id="ARBA00022748"/>
    </source>
</evidence>
<dbReference type="Pfam" id="PF00578">
    <property type="entry name" value="AhpC-TSA"/>
    <property type="match status" value="1"/>
</dbReference>
<evidence type="ECO:0000256" key="3">
    <source>
        <dbReference type="ARBA" id="ARBA00023157"/>
    </source>
</evidence>
<dbReference type="AlphaFoldDB" id="A0A6M4IW27"/>
<evidence type="ECO:0000259" key="5">
    <source>
        <dbReference type="PROSITE" id="PS51352"/>
    </source>
</evidence>
<dbReference type="PANTHER" id="PTHR42852:SF6">
    <property type="entry name" value="THIOL:DISULFIDE INTERCHANGE PROTEIN DSBE"/>
    <property type="match status" value="1"/>
</dbReference>
<dbReference type="GO" id="GO:0016491">
    <property type="term" value="F:oxidoreductase activity"/>
    <property type="evidence" value="ECO:0007669"/>
    <property type="project" value="InterPro"/>
</dbReference>